<reference evidence="1 2" key="1">
    <citation type="submission" date="2020-10" db="EMBL/GenBank/DDBJ databases">
        <title>The Coptis chinensis genome and diversification of protoberbering-type alkaloids.</title>
        <authorList>
            <person name="Wang B."/>
            <person name="Shu S."/>
            <person name="Song C."/>
            <person name="Liu Y."/>
        </authorList>
    </citation>
    <scope>NUCLEOTIDE SEQUENCE [LARGE SCALE GENOMIC DNA]</scope>
    <source>
        <strain evidence="1">HL-2020</strain>
        <tissue evidence="1">Leaf</tissue>
    </source>
</reference>
<proteinExistence type="predicted"/>
<dbReference type="InterPro" id="IPR036926">
    <property type="entry name" value="Thymidate_synth/dCMP_Mease_sf"/>
</dbReference>
<dbReference type="PANTHER" id="PTHR11548">
    <property type="entry name" value="THYMIDYLATE SYNTHASE 1"/>
    <property type="match status" value="1"/>
</dbReference>
<evidence type="ECO:0000313" key="2">
    <source>
        <dbReference type="Proteomes" id="UP000631114"/>
    </source>
</evidence>
<dbReference type="EMBL" id="JADFTS010000009">
    <property type="protein sequence ID" value="KAF9588291.1"/>
    <property type="molecule type" value="Genomic_DNA"/>
</dbReference>
<name>A0A835GWU9_9MAGN</name>
<accession>A0A835GWU9</accession>
<dbReference type="GO" id="GO:0005739">
    <property type="term" value="C:mitochondrion"/>
    <property type="evidence" value="ECO:0007669"/>
    <property type="project" value="TreeGrafter"/>
</dbReference>
<comment type="caution">
    <text evidence="1">The sequence shown here is derived from an EMBL/GenBank/DDBJ whole genome shotgun (WGS) entry which is preliminary data.</text>
</comment>
<dbReference type="SUPFAM" id="SSF55831">
    <property type="entry name" value="Thymidylate synthase/dCMP hydroxymethylase"/>
    <property type="match status" value="1"/>
</dbReference>
<evidence type="ECO:0000313" key="1">
    <source>
        <dbReference type="EMBL" id="KAF9588291.1"/>
    </source>
</evidence>
<dbReference type="GO" id="GO:0004146">
    <property type="term" value="F:dihydrofolate reductase activity"/>
    <property type="evidence" value="ECO:0007669"/>
    <property type="project" value="TreeGrafter"/>
</dbReference>
<sequence>MLLLIPLVVTISFLLGEILMNLTVGRRSMLLNVMLSTSIECDTFMPPVDHSIYQPWYSSFLLVENNILLSYFSYIHVRQSALESVTSNNGDISNGSNSVKLEIDKSSSLPKMIFEKHEKYMYLKLVQDIISNGIQKDDRTGIGTLSKFGCQV</sequence>
<dbReference type="Proteomes" id="UP000631114">
    <property type="component" value="Unassembled WGS sequence"/>
</dbReference>
<dbReference type="Gene3D" id="3.30.572.10">
    <property type="entry name" value="Thymidylate synthase/dCMP hydroxymethylase domain"/>
    <property type="match status" value="1"/>
</dbReference>
<keyword evidence="2" id="KW-1185">Reference proteome</keyword>
<dbReference type="GO" id="GO:0006231">
    <property type="term" value="P:dTMP biosynthetic process"/>
    <property type="evidence" value="ECO:0007669"/>
    <property type="project" value="TreeGrafter"/>
</dbReference>
<gene>
    <name evidence="1" type="ORF">IFM89_008708</name>
</gene>
<dbReference type="AlphaFoldDB" id="A0A835GWU9"/>
<organism evidence="1 2">
    <name type="scientific">Coptis chinensis</name>
    <dbReference type="NCBI Taxonomy" id="261450"/>
    <lineage>
        <taxon>Eukaryota</taxon>
        <taxon>Viridiplantae</taxon>
        <taxon>Streptophyta</taxon>
        <taxon>Embryophyta</taxon>
        <taxon>Tracheophyta</taxon>
        <taxon>Spermatophyta</taxon>
        <taxon>Magnoliopsida</taxon>
        <taxon>Ranunculales</taxon>
        <taxon>Ranunculaceae</taxon>
        <taxon>Coptidoideae</taxon>
        <taxon>Coptis</taxon>
    </lineage>
</organism>
<dbReference type="OrthoDB" id="766at2759"/>
<dbReference type="InterPro" id="IPR045097">
    <property type="entry name" value="Thymidate_synth/dCMP_Mease"/>
</dbReference>
<dbReference type="GO" id="GO:0004799">
    <property type="term" value="F:thymidylate synthase activity"/>
    <property type="evidence" value="ECO:0007669"/>
    <property type="project" value="TreeGrafter"/>
</dbReference>
<dbReference type="GO" id="GO:0005829">
    <property type="term" value="C:cytosol"/>
    <property type="evidence" value="ECO:0007669"/>
    <property type="project" value="TreeGrafter"/>
</dbReference>
<protein>
    <submittedName>
        <fullName evidence="1">Uncharacterized protein</fullName>
    </submittedName>
</protein>
<dbReference type="PANTHER" id="PTHR11548:SF2">
    <property type="entry name" value="THYMIDYLATE SYNTHASE"/>
    <property type="match status" value="1"/>
</dbReference>